<dbReference type="CDD" id="cd20070">
    <property type="entry name" value="5TM_YidC_Alb3"/>
    <property type="match status" value="1"/>
</dbReference>
<evidence type="ECO:0000256" key="8">
    <source>
        <dbReference type="ARBA" id="ARBA00022989"/>
    </source>
</evidence>
<evidence type="ECO:0000313" key="16">
    <source>
        <dbReference type="EMBL" id="MDV4317034.1"/>
    </source>
</evidence>
<dbReference type="NCBIfam" id="TIGR03592">
    <property type="entry name" value="yidC_oxa1_cterm"/>
    <property type="match status" value="1"/>
</dbReference>
<dbReference type="Gene3D" id="2.70.98.90">
    <property type="match status" value="1"/>
</dbReference>
<sequence>MQQWARIAILGAMFVVAYLLILAWQKDYGNAETQPQQQAAVVSHEVSADLPNGQTATAASDVPQANISAQQTQTTDATAPVSQQLISVQTDLYHLWINPKGGDIVRVELLNHDKNKDSDAPFVMLESDDKRTYVAQSGLIGLNGPDSSRNGRPSYEVEKLSYSLEDAKAVQNQDGEAVKVLNVPMVYKTADGVEIIKTFSFKQGEYPIVVNHKVVNRSGQNWQGQMFGQIKRDNSDDPGKSDQGIFTLGTFLGGAWGTPDEHYNKLKFDNFTEEKLNVEATGGWVAVVQHYFVSAWVPGNLKLTQADGQPYSAKLESRKSGDNMNIIGFTSPTINVPAGTVAEVDATFYSGPKIQSELKDLATGLNQTVDYGWLWPIAKLLFVGLEFFHGLVGNWGWAIILLTILVKLILWPLSSKSYRSMAKMRVIAPEMQRMKEEFGEDRMRFSQEMMALYKREQVNPLAGCLPLLLQMPIFLALYWVLMESVELRHAPWLLWIQDLSAMDPWFILPLIMGATMYIQQMLNPQPTDPMQAKVFRIMPVIFTVFLLFFPAGLVLYWIVNNLITILQQGLINKSVEKDRAKRDEATPVN</sequence>
<dbReference type="GeneID" id="69467302"/>
<evidence type="ECO:0000256" key="7">
    <source>
        <dbReference type="ARBA" id="ARBA00022927"/>
    </source>
</evidence>
<dbReference type="PRINTS" id="PR00701">
    <property type="entry name" value="60KDINNERMP"/>
</dbReference>
<evidence type="ECO:0000256" key="5">
    <source>
        <dbReference type="ARBA" id="ARBA00022475"/>
    </source>
</evidence>
<accession>A0A0F3LPJ9</accession>
<dbReference type="InterPro" id="IPR038221">
    <property type="entry name" value="YidC_periplasmic_sf"/>
</dbReference>
<feature type="domain" description="Membrane insertase YidC N-terminal" evidence="15">
    <location>
        <begin position="86"/>
        <end position="382"/>
    </location>
</feature>
<keyword evidence="5 13" id="KW-1003">Cell membrane</keyword>
<dbReference type="HAMAP" id="MF_01810">
    <property type="entry name" value="YidC_type1"/>
    <property type="match status" value="1"/>
</dbReference>
<dbReference type="RefSeq" id="WP_005181113.1">
    <property type="nucleotide sequence ID" value="NZ_CP024620.2"/>
</dbReference>
<comment type="similarity">
    <text evidence="2 13">Belongs to the OXA1/ALB3/YidC family. Type 1 subfamily.</text>
</comment>
<organism evidence="17 18">
    <name type="scientific">Acinetobacter indicus</name>
    <dbReference type="NCBI Taxonomy" id="756892"/>
    <lineage>
        <taxon>Bacteria</taxon>
        <taxon>Pseudomonadati</taxon>
        <taxon>Pseudomonadota</taxon>
        <taxon>Gammaproteobacteria</taxon>
        <taxon>Moraxellales</taxon>
        <taxon>Moraxellaceae</taxon>
        <taxon>Acinetobacter</taxon>
    </lineage>
</organism>
<dbReference type="NCBIfam" id="NF002352">
    <property type="entry name" value="PRK01318.1-3"/>
    <property type="match status" value="1"/>
</dbReference>
<dbReference type="NCBIfam" id="TIGR03593">
    <property type="entry name" value="yidC_nterm"/>
    <property type="match status" value="1"/>
</dbReference>
<evidence type="ECO:0000313" key="18">
    <source>
        <dbReference type="Proteomes" id="UP000503440"/>
    </source>
</evidence>
<evidence type="ECO:0000256" key="1">
    <source>
        <dbReference type="ARBA" id="ARBA00004429"/>
    </source>
</evidence>
<feature type="transmembrane region" description="Helical" evidence="13">
    <location>
        <begin position="395"/>
        <end position="414"/>
    </location>
</feature>
<protein>
    <recommendedName>
        <fullName evidence="3 13">Membrane protein insertase YidC</fullName>
    </recommendedName>
    <alternativeName>
        <fullName evidence="12 13">Foldase YidC</fullName>
    </alternativeName>
    <alternativeName>
        <fullName evidence="11 13">Membrane integrase YidC</fullName>
    </alternativeName>
    <alternativeName>
        <fullName evidence="13">Membrane protein YidC</fullName>
    </alternativeName>
</protein>
<reference evidence="17 18" key="1">
    <citation type="submission" date="2019-09" db="EMBL/GenBank/DDBJ databases">
        <title>Non-baumannii Acinetobacter spp. carrying blaNDM-1 isolated in China.</title>
        <authorList>
            <person name="Cui C."/>
            <person name="Chen C."/>
            <person name="Sun J."/>
            <person name="Liu Y."/>
        </authorList>
    </citation>
    <scope>NUCLEOTIDE SEQUENCE [LARGE SCALE GENOMIC DNA]</scope>
    <source>
        <strain evidence="17 18">B18</strain>
    </source>
</reference>
<dbReference type="Proteomes" id="UP001284654">
    <property type="component" value="Unassembled WGS sequence"/>
</dbReference>
<keyword evidence="6 13" id="KW-0812">Transmembrane</keyword>
<dbReference type="KEGG" id="aid:CTZ23_15255"/>
<evidence type="ECO:0000256" key="9">
    <source>
        <dbReference type="ARBA" id="ARBA00023136"/>
    </source>
</evidence>
<evidence type="ECO:0000256" key="13">
    <source>
        <dbReference type="HAMAP-Rule" id="MF_01810"/>
    </source>
</evidence>
<dbReference type="PRINTS" id="PR01900">
    <property type="entry name" value="YIDCPROTEIN"/>
</dbReference>
<evidence type="ECO:0000313" key="17">
    <source>
        <dbReference type="EMBL" id="QIC71582.1"/>
    </source>
</evidence>
<dbReference type="AlphaFoldDB" id="A0A0F3LPJ9"/>
<dbReference type="InterPro" id="IPR001708">
    <property type="entry name" value="YidC/ALB3/OXA1/COX18"/>
</dbReference>
<dbReference type="PANTHER" id="PTHR12428:SF65">
    <property type="entry name" value="CYTOCHROME C OXIDASE ASSEMBLY PROTEIN COX18, MITOCHONDRIAL"/>
    <property type="match status" value="1"/>
</dbReference>
<dbReference type="Proteomes" id="UP000503440">
    <property type="component" value="Chromosome"/>
</dbReference>
<dbReference type="InterPro" id="IPR019998">
    <property type="entry name" value="Membr_insert_YidC"/>
</dbReference>
<dbReference type="InterPro" id="IPR028055">
    <property type="entry name" value="YidC/Oxa/ALB_C"/>
</dbReference>
<dbReference type="STRING" id="756892.GCA_001922645_01436"/>
<evidence type="ECO:0000256" key="4">
    <source>
        <dbReference type="ARBA" id="ARBA00022448"/>
    </source>
</evidence>
<dbReference type="GO" id="GO:0005886">
    <property type="term" value="C:plasma membrane"/>
    <property type="evidence" value="ECO:0007669"/>
    <property type="project" value="UniProtKB-SubCell"/>
</dbReference>
<dbReference type="GO" id="GO:0015031">
    <property type="term" value="P:protein transport"/>
    <property type="evidence" value="ECO:0007669"/>
    <property type="project" value="UniProtKB-KW"/>
</dbReference>
<evidence type="ECO:0000256" key="6">
    <source>
        <dbReference type="ARBA" id="ARBA00022692"/>
    </source>
</evidence>
<keyword evidence="9 13" id="KW-0472">Membrane</keyword>
<keyword evidence="8 13" id="KW-1133">Transmembrane helix</keyword>
<dbReference type="EMBL" id="JAWJYY010000001">
    <property type="protein sequence ID" value="MDV4317034.1"/>
    <property type="molecule type" value="Genomic_DNA"/>
</dbReference>
<feature type="transmembrane region" description="Helical" evidence="13">
    <location>
        <begin position="7"/>
        <end position="24"/>
    </location>
</feature>
<evidence type="ECO:0000259" key="15">
    <source>
        <dbReference type="Pfam" id="PF14849"/>
    </source>
</evidence>
<dbReference type="EMBL" id="CP044455">
    <property type="protein sequence ID" value="QIC71582.1"/>
    <property type="molecule type" value="Genomic_DNA"/>
</dbReference>
<dbReference type="CDD" id="cd19961">
    <property type="entry name" value="EcYidC-like_peri"/>
    <property type="match status" value="1"/>
</dbReference>
<gene>
    <name evidence="13 17" type="primary">yidC</name>
    <name evidence="17" type="ORF">FSC09_14870</name>
    <name evidence="16" type="ORF">MSG88_15050</name>
</gene>
<dbReference type="InterPro" id="IPR028053">
    <property type="entry name" value="Membr_insert_YidC_N"/>
</dbReference>
<evidence type="ECO:0000256" key="3">
    <source>
        <dbReference type="ARBA" id="ARBA00015325"/>
    </source>
</evidence>
<evidence type="ECO:0000256" key="11">
    <source>
        <dbReference type="ARBA" id="ARBA00033245"/>
    </source>
</evidence>
<dbReference type="GO" id="GO:0032977">
    <property type="term" value="F:membrane insertase activity"/>
    <property type="evidence" value="ECO:0007669"/>
    <property type="project" value="InterPro"/>
</dbReference>
<evidence type="ECO:0000256" key="10">
    <source>
        <dbReference type="ARBA" id="ARBA00023186"/>
    </source>
</evidence>
<feature type="transmembrane region" description="Helical" evidence="13">
    <location>
        <begin position="539"/>
        <end position="559"/>
    </location>
</feature>
<dbReference type="NCBIfam" id="NF002353">
    <property type="entry name" value="PRK01318.1-4"/>
    <property type="match status" value="1"/>
</dbReference>
<keyword evidence="4 13" id="KW-0813">Transport</keyword>
<proteinExistence type="inferred from homology"/>
<reference evidence="16" key="2">
    <citation type="submission" date="2023-10" db="EMBL/GenBank/DDBJ databases">
        <authorList>
            <person name="Sykes E.M.E."/>
            <person name="Khan I.U.H."/>
            <person name="Kumar A."/>
        </authorList>
    </citation>
    <scope>NUCLEOTIDE SEQUENCE</scope>
    <source>
        <strain evidence="16">IK5</strain>
    </source>
</reference>
<evidence type="ECO:0000256" key="12">
    <source>
        <dbReference type="ARBA" id="ARBA00033342"/>
    </source>
</evidence>
<dbReference type="GO" id="GO:0051205">
    <property type="term" value="P:protein insertion into membrane"/>
    <property type="evidence" value="ECO:0007669"/>
    <property type="project" value="TreeGrafter"/>
</dbReference>
<dbReference type="Pfam" id="PF14849">
    <property type="entry name" value="YidC_periplas"/>
    <property type="match status" value="1"/>
</dbReference>
<keyword evidence="7 13" id="KW-0653">Protein transport</keyword>
<dbReference type="InterPro" id="IPR047196">
    <property type="entry name" value="YidC_ALB_C"/>
</dbReference>
<evidence type="ECO:0000256" key="2">
    <source>
        <dbReference type="ARBA" id="ARBA00010527"/>
    </source>
</evidence>
<comment type="subunit">
    <text evidence="13">Interacts with the Sec translocase complex via SecD. Specifically interacts with transmembrane segments of nascent integral membrane proteins during membrane integration.</text>
</comment>
<dbReference type="Pfam" id="PF02096">
    <property type="entry name" value="60KD_IMP"/>
    <property type="match status" value="1"/>
</dbReference>
<feature type="transmembrane region" description="Helical" evidence="13">
    <location>
        <begin position="458"/>
        <end position="481"/>
    </location>
</feature>
<feature type="transmembrane region" description="Helical" evidence="13">
    <location>
        <begin position="501"/>
        <end position="518"/>
    </location>
</feature>
<name>A0A0F3LPJ9_9GAMM</name>
<comment type="function">
    <text evidence="13">Required for the insertion and/or proper folding and/or complex formation of integral membrane proteins into the membrane. Involved in integration of membrane proteins that insert both dependently and independently of the Sec translocase complex, as well as at least some lipoproteins. Aids folding of multispanning membrane proteins.</text>
</comment>
<dbReference type="PANTHER" id="PTHR12428">
    <property type="entry name" value="OXA1"/>
    <property type="match status" value="1"/>
</dbReference>
<feature type="domain" description="Membrane insertase YidC/Oxa/ALB C-terminal" evidence="14">
    <location>
        <begin position="395"/>
        <end position="573"/>
    </location>
</feature>
<keyword evidence="10 13" id="KW-0143">Chaperone</keyword>
<comment type="subcellular location">
    <subcellularLocation>
        <location evidence="1">Cell inner membrane</location>
        <topology evidence="1">Multi-pass membrane protein</topology>
    </subcellularLocation>
    <subcellularLocation>
        <location evidence="13">Cell membrane</location>
        <topology evidence="13">Multi-pass membrane protein</topology>
    </subcellularLocation>
</comment>
<evidence type="ECO:0000259" key="14">
    <source>
        <dbReference type="Pfam" id="PF02096"/>
    </source>
</evidence>